<keyword evidence="2" id="KW-1185">Reference proteome</keyword>
<dbReference type="InParanoid" id="A0A804RH18"/>
<evidence type="ECO:0000313" key="1">
    <source>
        <dbReference type="EnsemblPlants" id="Zm00001eb428120_P001"/>
    </source>
</evidence>
<reference evidence="1" key="3">
    <citation type="submission" date="2021-05" db="UniProtKB">
        <authorList>
            <consortium name="EnsemblPlants"/>
        </authorList>
    </citation>
    <scope>IDENTIFICATION</scope>
    <source>
        <strain evidence="1">cv. B73</strain>
    </source>
</reference>
<dbReference type="AlphaFoldDB" id="A0A804RH18"/>
<organism evidence="1 2">
    <name type="scientific">Zea mays</name>
    <name type="common">Maize</name>
    <dbReference type="NCBI Taxonomy" id="4577"/>
    <lineage>
        <taxon>Eukaryota</taxon>
        <taxon>Viridiplantae</taxon>
        <taxon>Streptophyta</taxon>
        <taxon>Embryophyta</taxon>
        <taxon>Tracheophyta</taxon>
        <taxon>Spermatophyta</taxon>
        <taxon>Magnoliopsida</taxon>
        <taxon>Liliopsida</taxon>
        <taxon>Poales</taxon>
        <taxon>Poaceae</taxon>
        <taxon>PACMAD clade</taxon>
        <taxon>Panicoideae</taxon>
        <taxon>Andropogonodae</taxon>
        <taxon>Andropogoneae</taxon>
        <taxon>Tripsacinae</taxon>
        <taxon>Zea</taxon>
    </lineage>
</organism>
<dbReference type="EnsemblPlants" id="Zm00001eb428120_T001">
    <property type="protein sequence ID" value="Zm00001eb428120_P001"/>
    <property type="gene ID" value="Zm00001eb428120"/>
</dbReference>
<dbReference type="Gramene" id="Zm00001eb428120_T001">
    <property type="protein sequence ID" value="Zm00001eb428120_P001"/>
    <property type="gene ID" value="Zm00001eb428120"/>
</dbReference>
<accession>A0A804RH18</accession>
<sequence>MEQTRNLVAVRFAFRTGDLLCCLRQERRHGAVVGRLPRGPSGAGVVGPRAAAAAPLSGRQLVGQEPAAGGAGRVAAQPLVDAGGVEGVAALGQHARGLALLELRQADGALHRLRVRVPFASAAAAASGGGGCDVRHGGDPAEH</sequence>
<dbReference type="Proteomes" id="UP000007305">
    <property type="component" value="Chromosome 10"/>
</dbReference>
<reference evidence="2" key="1">
    <citation type="journal article" date="2009" name="Science">
        <title>The B73 maize genome: complexity, diversity, and dynamics.</title>
        <authorList>
            <person name="Schnable P.S."/>
            <person name="Ware D."/>
            <person name="Fulton R.S."/>
            <person name="Stein J.C."/>
            <person name="Wei F."/>
            <person name="Pasternak S."/>
            <person name="Liang C."/>
            <person name="Zhang J."/>
            <person name="Fulton L."/>
            <person name="Graves T.A."/>
            <person name="Minx P."/>
            <person name="Reily A.D."/>
            <person name="Courtney L."/>
            <person name="Kruchowski S.S."/>
            <person name="Tomlinson C."/>
            <person name="Strong C."/>
            <person name="Delehaunty K."/>
            <person name="Fronick C."/>
            <person name="Courtney B."/>
            <person name="Rock S.M."/>
            <person name="Belter E."/>
            <person name="Du F."/>
            <person name="Kim K."/>
            <person name="Abbott R.M."/>
            <person name="Cotton M."/>
            <person name="Levy A."/>
            <person name="Marchetto P."/>
            <person name="Ochoa K."/>
            <person name="Jackson S.M."/>
            <person name="Gillam B."/>
            <person name="Chen W."/>
            <person name="Yan L."/>
            <person name="Higginbotham J."/>
            <person name="Cardenas M."/>
            <person name="Waligorski J."/>
            <person name="Applebaum E."/>
            <person name="Phelps L."/>
            <person name="Falcone J."/>
            <person name="Kanchi K."/>
            <person name="Thane T."/>
            <person name="Scimone A."/>
            <person name="Thane N."/>
            <person name="Henke J."/>
            <person name="Wang T."/>
            <person name="Ruppert J."/>
            <person name="Shah N."/>
            <person name="Rotter K."/>
            <person name="Hodges J."/>
            <person name="Ingenthron E."/>
            <person name="Cordes M."/>
            <person name="Kohlberg S."/>
            <person name="Sgro J."/>
            <person name="Delgado B."/>
            <person name="Mead K."/>
            <person name="Chinwalla A."/>
            <person name="Leonard S."/>
            <person name="Crouse K."/>
            <person name="Collura K."/>
            <person name="Kudrna D."/>
            <person name="Currie J."/>
            <person name="He R."/>
            <person name="Angelova A."/>
            <person name="Rajasekar S."/>
            <person name="Mueller T."/>
            <person name="Lomeli R."/>
            <person name="Scara G."/>
            <person name="Ko A."/>
            <person name="Delaney K."/>
            <person name="Wissotski M."/>
            <person name="Lopez G."/>
            <person name="Campos D."/>
            <person name="Braidotti M."/>
            <person name="Ashley E."/>
            <person name="Golser W."/>
            <person name="Kim H."/>
            <person name="Lee S."/>
            <person name="Lin J."/>
            <person name="Dujmic Z."/>
            <person name="Kim W."/>
            <person name="Talag J."/>
            <person name="Zuccolo A."/>
            <person name="Fan C."/>
            <person name="Sebastian A."/>
            <person name="Kramer M."/>
            <person name="Spiegel L."/>
            <person name="Nascimento L."/>
            <person name="Zutavern T."/>
            <person name="Miller B."/>
            <person name="Ambroise C."/>
            <person name="Muller S."/>
            <person name="Spooner W."/>
            <person name="Narechania A."/>
            <person name="Ren L."/>
            <person name="Wei S."/>
            <person name="Kumari S."/>
            <person name="Faga B."/>
            <person name="Levy M.J."/>
            <person name="McMahan L."/>
            <person name="Van Buren P."/>
            <person name="Vaughn M.W."/>
            <person name="Ying K."/>
            <person name="Yeh C.-T."/>
            <person name="Emrich S.J."/>
            <person name="Jia Y."/>
            <person name="Kalyanaraman A."/>
            <person name="Hsia A.-P."/>
            <person name="Barbazuk W.B."/>
            <person name="Baucom R.S."/>
            <person name="Brutnell T.P."/>
            <person name="Carpita N.C."/>
            <person name="Chaparro C."/>
            <person name="Chia J.-M."/>
            <person name="Deragon J.-M."/>
            <person name="Estill J.C."/>
            <person name="Fu Y."/>
            <person name="Jeddeloh J.A."/>
            <person name="Han Y."/>
            <person name="Lee H."/>
            <person name="Li P."/>
            <person name="Lisch D.R."/>
            <person name="Liu S."/>
            <person name="Liu Z."/>
            <person name="Nagel D.H."/>
            <person name="McCann M.C."/>
            <person name="SanMiguel P."/>
            <person name="Myers A.M."/>
            <person name="Nettleton D."/>
            <person name="Nguyen J."/>
            <person name="Penning B.W."/>
            <person name="Ponnala L."/>
            <person name="Schneider K.L."/>
            <person name="Schwartz D.C."/>
            <person name="Sharma A."/>
            <person name="Soderlund C."/>
            <person name="Springer N.M."/>
            <person name="Sun Q."/>
            <person name="Wang H."/>
            <person name="Waterman M."/>
            <person name="Westerman R."/>
            <person name="Wolfgruber T.K."/>
            <person name="Yang L."/>
            <person name="Yu Y."/>
            <person name="Zhang L."/>
            <person name="Zhou S."/>
            <person name="Zhu Q."/>
            <person name="Bennetzen J.L."/>
            <person name="Dawe R.K."/>
            <person name="Jiang J."/>
            <person name="Jiang N."/>
            <person name="Presting G.G."/>
            <person name="Wessler S.R."/>
            <person name="Aluru S."/>
            <person name="Martienssen R.A."/>
            <person name="Clifton S.W."/>
            <person name="McCombie W.R."/>
            <person name="Wing R.A."/>
            <person name="Wilson R.K."/>
        </authorList>
    </citation>
    <scope>NUCLEOTIDE SEQUENCE [LARGE SCALE GENOMIC DNA]</scope>
    <source>
        <strain evidence="2">cv. B73</strain>
    </source>
</reference>
<reference evidence="1" key="2">
    <citation type="submission" date="2019-07" db="EMBL/GenBank/DDBJ databases">
        <authorList>
            <person name="Seetharam A."/>
            <person name="Woodhouse M."/>
            <person name="Cannon E."/>
        </authorList>
    </citation>
    <scope>NUCLEOTIDE SEQUENCE [LARGE SCALE GENOMIC DNA]</scope>
    <source>
        <strain evidence="1">cv. B73</strain>
    </source>
</reference>
<proteinExistence type="predicted"/>
<protein>
    <submittedName>
        <fullName evidence="1">Uncharacterized protein</fullName>
    </submittedName>
</protein>
<name>A0A804RH18_MAIZE</name>
<evidence type="ECO:0000313" key="2">
    <source>
        <dbReference type="Proteomes" id="UP000007305"/>
    </source>
</evidence>
<dbReference type="FunCoup" id="A0A804RH18">
    <property type="interactions" value="473"/>
</dbReference>